<protein>
    <submittedName>
        <fullName evidence="1">Uncharacterized protein</fullName>
    </submittedName>
</protein>
<accession>A0A177AP47</accession>
<sequence>MRCNRVLAEIERVYNGDMGRNGGGTLSQRSRWIYTTRFELRWNSNSMGVLEFVERQHISAPGSIEHTFQCRKYWPGVFSSNVQENKYPPTGHIRKGNESLYMDIYYTSCYIL</sequence>
<dbReference type="GeneID" id="36283551"/>
<proteinExistence type="predicted"/>
<organism evidence="1">
    <name type="scientific">Pseudogymnoascus destructans</name>
    <dbReference type="NCBI Taxonomy" id="655981"/>
    <lineage>
        <taxon>Eukaryota</taxon>
        <taxon>Fungi</taxon>
        <taxon>Dikarya</taxon>
        <taxon>Ascomycota</taxon>
        <taxon>Pezizomycotina</taxon>
        <taxon>Leotiomycetes</taxon>
        <taxon>Thelebolales</taxon>
        <taxon>Thelebolaceae</taxon>
        <taxon>Pseudogymnoascus</taxon>
    </lineage>
</organism>
<evidence type="ECO:0000313" key="1">
    <source>
        <dbReference type="EMBL" id="OAF63083.1"/>
    </source>
</evidence>
<reference evidence="1" key="1">
    <citation type="submission" date="2016-03" db="EMBL/GenBank/DDBJ databases">
        <title>Updated assembly of Pseudogymnoascus destructans, the fungus causing white-nose syndrome of bats.</title>
        <authorList>
            <person name="Palmer J.M."/>
            <person name="Drees K.P."/>
            <person name="Foster J.T."/>
            <person name="Lindner D.L."/>
        </authorList>
    </citation>
    <scope>NUCLEOTIDE SEQUENCE [LARGE SCALE GENOMIC DNA]</scope>
    <source>
        <strain evidence="1">20631-21</strain>
    </source>
</reference>
<dbReference type="Proteomes" id="UP000077154">
    <property type="component" value="Unassembled WGS sequence"/>
</dbReference>
<gene>
    <name evidence="1" type="ORF">VC83_00454</name>
</gene>
<dbReference type="AlphaFoldDB" id="A0A177AP47"/>
<name>A0A177AP47_9PEZI</name>
<dbReference type="EMBL" id="KV441386">
    <property type="protein sequence ID" value="OAF63083.1"/>
    <property type="molecule type" value="Genomic_DNA"/>
</dbReference>
<dbReference type="RefSeq" id="XP_024328353.1">
    <property type="nucleotide sequence ID" value="XM_024464147.1"/>
</dbReference>